<comment type="caution">
    <text evidence="5">The sequence shown here is derived from an EMBL/GenBank/DDBJ whole genome shotgun (WGS) entry which is preliminary data.</text>
</comment>
<protein>
    <recommendedName>
        <fullName evidence="4">Disease resistance N-terminal domain-containing protein</fullName>
    </recommendedName>
</protein>
<evidence type="ECO:0000256" key="2">
    <source>
        <dbReference type="ARBA" id="ARBA00022741"/>
    </source>
</evidence>
<evidence type="ECO:0000259" key="4">
    <source>
        <dbReference type="Pfam" id="PF18052"/>
    </source>
</evidence>
<evidence type="ECO:0000256" key="3">
    <source>
        <dbReference type="ARBA" id="ARBA00022821"/>
    </source>
</evidence>
<sequence>MGDAITSAVAQLIVNDLAKQVNMHAQYAIQFESQFEEMKRELNLMRSYLTEANRLKGNNKSVASTLSELQELIYEADNVITDCHQDYLRDERESFLLVSIS</sequence>
<dbReference type="Pfam" id="PF18052">
    <property type="entry name" value="Rx_N"/>
    <property type="match status" value="1"/>
</dbReference>
<dbReference type="Proteomes" id="UP000823775">
    <property type="component" value="Unassembled WGS sequence"/>
</dbReference>
<feature type="domain" description="Disease resistance N-terminal" evidence="4">
    <location>
        <begin position="14"/>
        <end position="92"/>
    </location>
</feature>
<name>A0ABS8TMC5_DATST</name>
<evidence type="ECO:0000256" key="1">
    <source>
        <dbReference type="ARBA" id="ARBA00022737"/>
    </source>
</evidence>
<evidence type="ECO:0000313" key="6">
    <source>
        <dbReference type="Proteomes" id="UP000823775"/>
    </source>
</evidence>
<organism evidence="5 6">
    <name type="scientific">Datura stramonium</name>
    <name type="common">Jimsonweed</name>
    <name type="synonym">Common thornapple</name>
    <dbReference type="NCBI Taxonomy" id="4076"/>
    <lineage>
        <taxon>Eukaryota</taxon>
        <taxon>Viridiplantae</taxon>
        <taxon>Streptophyta</taxon>
        <taxon>Embryophyta</taxon>
        <taxon>Tracheophyta</taxon>
        <taxon>Spermatophyta</taxon>
        <taxon>Magnoliopsida</taxon>
        <taxon>eudicotyledons</taxon>
        <taxon>Gunneridae</taxon>
        <taxon>Pentapetalae</taxon>
        <taxon>asterids</taxon>
        <taxon>lamiids</taxon>
        <taxon>Solanales</taxon>
        <taxon>Solanaceae</taxon>
        <taxon>Solanoideae</taxon>
        <taxon>Datureae</taxon>
        <taxon>Datura</taxon>
    </lineage>
</organism>
<keyword evidence="3" id="KW-0611">Plant defense</keyword>
<proteinExistence type="predicted"/>
<keyword evidence="2" id="KW-0547">Nucleotide-binding</keyword>
<dbReference type="EMBL" id="JACEIK010001864">
    <property type="protein sequence ID" value="MCD7472706.1"/>
    <property type="molecule type" value="Genomic_DNA"/>
</dbReference>
<keyword evidence="6" id="KW-1185">Reference proteome</keyword>
<gene>
    <name evidence="5" type="ORF">HAX54_014035</name>
</gene>
<dbReference type="InterPro" id="IPR041118">
    <property type="entry name" value="Rx_N"/>
</dbReference>
<reference evidence="5 6" key="1">
    <citation type="journal article" date="2021" name="BMC Genomics">
        <title>Datura genome reveals duplications of psychoactive alkaloid biosynthetic genes and high mutation rate following tissue culture.</title>
        <authorList>
            <person name="Rajewski A."/>
            <person name="Carter-House D."/>
            <person name="Stajich J."/>
            <person name="Litt A."/>
        </authorList>
    </citation>
    <scope>NUCLEOTIDE SEQUENCE [LARGE SCALE GENOMIC DNA]</scope>
    <source>
        <strain evidence="5">AR-01</strain>
    </source>
</reference>
<keyword evidence="1" id="KW-0677">Repeat</keyword>
<accession>A0ABS8TMC5</accession>
<dbReference type="Gene3D" id="1.20.5.4130">
    <property type="match status" value="1"/>
</dbReference>
<evidence type="ECO:0000313" key="5">
    <source>
        <dbReference type="EMBL" id="MCD7472706.1"/>
    </source>
</evidence>